<keyword evidence="2" id="KW-0472">Membrane</keyword>
<dbReference type="VEuPathDB" id="VectorBase:GBRI013193"/>
<reference evidence="4" key="1">
    <citation type="submission" date="2014-03" db="EMBL/GenBank/DDBJ databases">
        <authorList>
            <person name="Aksoy S."/>
            <person name="Warren W."/>
            <person name="Wilson R.K."/>
        </authorList>
    </citation>
    <scope>NUCLEOTIDE SEQUENCE [LARGE SCALE GENOMIC DNA]</scope>
    <source>
        <strain evidence="4">IAEA</strain>
    </source>
</reference>
<evidence type="ECO:0000256" key="2">
    <source>
        <dbReference type="SAM" id="Phobius"/>
    </source>
</evidence>
<feature type="region of interest" description="Disordered" evidence="1">
    <location>
        <begin position="1"/>
        <end position="22"/>
    </location>
</feature>
<accession>A0A1A9WBF3</accession>
<dbReference type="EnsemblMetazoa" id="GBRI013193-RA">
    <property type="protein sequence ID" value="GBRI013193-PA"/>
    <property type="gene ID" value="GBRI013193"/>
</dbReference>
<dbReference type="Proteomes" id="UP000091820">
    <property type="component" value="Unassembled WGS sequence"/>
</dbReference>
<organism evidence="3 4">
    <name type="scientific">Glossina brevipalpis</name>
    <dbReference type="NCBI Taxonomy" id="37001"/>
    <lineage>
        <taxon>Eukaryota</taxon>
        <taxon>Metazoa</taxon>
        <taxon>Ecdysozoa</taxon>
        <taxon>Arthropoda</taxon>
        <taxon>Hexapoda</taxon>
        <taxon>Insecta</taxon>
        <taxon>Pterygota</taxon>
        <taxon>Neoptera</taxon>
        <taxon>Endopterygota</taxon>
        <taxon>Diptera</taxon>
        <taxon>Brachycera</taxon>
        <taxon>Muscomorpha</taxon>
        <taxon>Hippoboscoidea</taxon>
        <taxon>Glossinidae</taxon>
        <taxon>Glossina</taxon>
    </lineage>
</organism>
<reference evidence="3" key="2">
    <citation type="submission" date="2020-05" db="UniProtKB">
        <authorList>
            <consortium name="EnsemblMetazoa"/>
        </authorList>
    </citation>
    <scope>IDENTIFICATION</scope>
    <source>
        <strain evidence="3">IAEA</strain>
    </source>
</reference>
<evidence type="ECO:0000313" key="3">
    <source>
        <dbReference type="EnsemblMetazoa" id="GBRI013193-PA"/>
    </source>
</evidence>
<evidence type="ECO:0000313" key="4">
    <source>
        <dbReference type="Proteomes" id="UP000091820"/>
    </source>
</evidence>
<keyword evidence="4" id="KW-1185">Reference proteome</keyword>
<name>A0A1A9WBF3_9MUSC</name>
<evidence type="ECO:0000256" key="1">
    <source>
        <dbReference type="SAM" id="MobiDB-lite"/>
    </source>
</evidence>
<feature type="transmembrane region" description="Helical" evidence="2">
    <location>
        <begin position="61"/>
        <end position="82"/>
    </location>
</feature>
<keyword evidence="2" id="KW-1133">Transmembrane helix</keyword>
<protein>
    <submittedName>
        <fullName evidence="3">Uncharacterized protein</fullName>
    </submittedName>
</protein>
<keyword evidence="2" id="KW-0812">Transmembrane</keyword>
<sequence>MNEGSFNEVANPDNRCQAESTPSSKYVTLKAIFKLEFPSKEPPIYNLTEFTHETSTSSSDFFIRGTNVGIFTIIVVLARCLLLPFAPDATRWAAGRPVVKSKNPLDYPPAAQQYRGLMLLVGHT</sequence>
<dbReference type="AlphaFoldDB" id="A0A1A9WBF3"/>
<proteinExistence type="predicted"/>